<dbReference type="AlphaFoldDB" id="A0AA36GJC6"/>
<proteinExistence type="predicted"/>
<reference evidence="1" key="1">
    <citation type="submission" date="2023-07" db="EMBL/GenBank/DDBJ databases">
        <authorList>
            <consortium name="CYATHOMIX"/>
        </authorList>
    </citation>
    <scope>NUCLEOTIDE SEQUENCE</scope>
    <source>
        <strain evidence="1">N/A</strain>
    </source>
</reference>
<dbReference type="PROSITE" id="PS51257">
    <property type="entry name" value="PROKAR_LIPOPROTEIN"/>
    <property type="match status" value="1"/>
</dbReference>
<keyword evidence="2" id="KW-1185">Reference proteome</keyword>
<comment type="caution">
    <text evidence="1">The sequence shown here is derived from an EMBL/GenBank/DDBJ whole genome shotgun (WGS) entry which is preliminary data.</text>
</comment>
<sequence>MVSSKIILAVFALLMLACTASAQYYGGMYGMNYYPRRRRPYYPGMYGGYGMGGMMPYAK</sequence>
<feature type="non-terminal residue" evidence="1">
    <location>
        <position position="59"/>
    </location>
</feature>
<accession>A0AA36GJC6</accession>
<gene>
    <name evidence="1" type="ORF">CYNAS_LOCUS503</name>
</gene>
<dbReference type="Proteomes" id="UP001176961">
    <property type="component" value="Unassembled WGS sequence"/>
</dbReference>
<organism evidence="1 2">
    <name type="scientific">Cylicocyclus nassatus</name>
    <name type="common">Nematode worm</name>
    <dbReference type="NCBI Taxonomy" id="53992"/>
    <lineage>
        <taxon>Eukaryota</taxon>
        <taxon>Metazoa</taxon>
        <taxon>Ecdysozoa</taxon>
        <taxon>Nematoda</taxon>
        <taxon>Chromadorea</taxon>
        <taxon>Rhabditida</taxon>
        <taxon>Rhabditina</taxon>
        <taxon>Rhabditomorpha</taxon>
        <taxon>Strongyloidea</taxon>
        <taxon>Strongylidae</taxon>
        <taxon>Cylicocyclus</taxon>
    </lineage>
</organism>
<dbReference type="EMBL" id="CATQJL010000001">
    <property type="protein sequence ID" value="CAJ0588520.1"/>
    <property type="molecule type" value="Genomic_DNA"/>
</dbReference>
<protein>
    <submittedName>
        <fullName evidence="1">Uncharacterized protein</fullName>
    </submittedName>
</protein>
<evidence type="ECO:0000313" key="1">
    <source>
        <dbReference type="EMBL" id="CAJ0588520.1"/>
    </source>
</evidence>
<evidence type="ECO:0000313" key="2">
    <source>
        <dbReference type="Proteomes" id="UP001176961"/>
    </source>
</evidence>
<name>A0AA36GJC6_CYLNA</name>